<dbReference type="OrthoDB" id="344871at2"/>
<feature type="chain" id="PRO_5005579662" description="YfeK family protein" evidence="1">
    <location>
        <begin position="21"/>
        <end position="122"/>
    </location>
</feature>
<dbReference type="EMBL" id="AJLO02000016">
    <property type="protein sequence ID" value="KOE99870.1"/>
    <property type="molecule type" value="Genomic_DNA"/>
</dbReference>
<sequence length="122" mass="13608">MTYRILLILAALLAAPLAHTAPSADARREIAQLIASLDGSQCRFQRNGSWHDGSDARAHLQRKYDYLLKKDMVDSAEQFIERAASQSSMSGKPYRIQCPGQPEQTAAAWFGARLQALRHRTP</sequence>
<dbReference type="Proteomes" id="UP000036890">
    <property type="component" value="Unassembled WGS sequence"/>
</dbReference>
<proteinExistence type="predicted"/>
<keyword evidence="1" id="KW-0732">Signal</keyword>
<dbReference type="NCBIfam" id="NF007650">
    <property type="entry name" value="PRK10318.3-2"/>
    <property type="match status" value="1"/>
</dbReference>
<dbReference type="AlphaFoldDB" id="A0A0L8AC36"/>
<protein>
    <recommendedName>
        <fullName evidence="4">YfeK family protein</fullName>
    </recommendedName>
</protein>
<comment type="caution">
    <text evidence="2">The sequence shown here is derived from an EMBL/GenBank/DDBJ whole genome shotgun (WGS) entry which is preliminary data.</text>
</comment>
<evidence type="ECO:0000313" key="2">
    <source>
        <dbReference type="EMBL" id="KOE99870.1"/>
    </source>
</evidence>
<dbReference type="NCBIfam" id="NF007651">
    <property type="entry name" value="PRK10318.3-3"/>
    <property type="match status" value="1"/>
</dbReference>
<evidence type="ECO:0000256" key="1">
    <source>
        <dbReference type="SAM" id="SignalP"/>
    </source>
</evidence>
<reference evidence="2 3" key="1">
    <citation type="journal article" date="2012" name="J. Bacteriol.">
        <title>Genome sequence of a novel nicotine-degrading strain, Pseudomonas geniculata N1.</title>
        <authorList>
            <person name="Tang H."/>
            <person name="Yu H."/>
            <person name="Tai C."/>
            <person name="Huang K."/>
            <person name="Liu Y."/>
            <person name="Wang L."/>
            <person name="Yao Y."/>
            <person name="Wu G."/>
            <person name="Xu P."/>
        </authorList>
    </citation>
    <scope>NUCLEOTIDE SEQUENCE [LARGE SCALE GENOMIC DNA]</scope>
    <source>
        <strain evidence="2 3">N1</strain>
    </source>
</reference>
<organism evidence="2 3">
    <name type="scientific">Stenotrophomonas geniculata N1</name>
    <dbReference type="NCBI Taxonomy" id="1167641"/>
    <lineage>
        <taxon>Bacteria</taxon>
        <taxon>Pseudomonadati</taxon>
        <taxon>Pseudomonadota</taxon>
        <taxon>Gammaproteobacteria</taxon>
        <taxon>Lysobacterales</taxon>
        <taxon>Lysobacteraceae</taxon>
        <taxon>Stenotrophomonas</taxon>
    </lineage>
</organism>
<name>A0A0L8AC36_9GAMM</name>
<gene>
    <name evidence="2" type="ORF">W7K_08425</name>
</gene>
<evidence type="ECO:0008006" key="4">
    <source>
        <dbReference type="Google" id="ProtNLM"/>
    </source>
</evidence>
<dbReference type="Pfam" id="PF17263">
    <property type="entry name" value="DUF5329"/>
    <property type="match status" value="1"/>
</dbReference>
<feature type="signal peptide" evidence="1">
    <location>
        <begin position="1"/>
        <end position="20"/>
    </location>
</feature>
<dbReference type="InterPro" id="IPR035242">
    <property type="entry name" value="DUF5329"/>
</dbReference>
<evidence type="ECO:0000313" key="3">
    <source>
        <dbReference type="Proteomes" id="UP000036890"/>
    </source>
</evidence>
<accession>A0A0L8AC36</accession>
<dbReference type="RefSeq" id="WP_029379982.1">
    <property type="nucleotide sequence ID" value="NZ_AJLO02000016.1"/>
</dbReference>